<dbReference type="EMBL" id="CAADFL010000098">
    <property type="protein sequence ID" value="VFK09202.1"/>
    <property type="molecule type" value="Genomic_DNA"/>
</dbReference>
<evidence type="ECO:0000313" key="3">
    <source>
        <dbReference type="EMBL" id="VFK09202.1"/>
    </source>
</evidence>
<evidence type="ECO:0000313" key="1">
    <source>
        <dbReference type="EMBL" id="VFJ55161.1"/>
    </source>
</evidence>
<sequence length="180" mass="21404">MGQFLAIGLATRISANKAKADKAGLDREQLQEEMRKKFYYAPEIYVAIDQGEYYEFMLKDDILHAQLIPFLREIYPLLYDRPVYYRDIIEKLEKTPPAEWLLWAEGKPEEAFQIDEYGEQDYLEKNDSDVYINYHSLLLSMEGKIFMETFGRQFNFFKYTMMRTFKQFSLSGALRIYITG</sequence>
<proteinExistence type="predicted"/>
<evidence type="ECO:0000313" key="2">
    <source>
        <dbReference type="EMBL" id="VFJ76543.1"/>
    </source>
</evidence>
<organism evidence="2">
    <name type="scientific">Candidatus Kentrum sp. FM</name>
    <dbReference type="NCBI Taxonomy" id="2126340"/>
    <lineage>
        <taxon>Bacteria</taxon>
        <taxon>Pseudomonadati</taxon>
        <taxon>Pseudomonadota</taxon>
        <taxon>Gammaproteobacteria</taxon>
        <taxon>Candidatus Kentrum</taxon>
    </lineage>
</organism>
<dbReference type="EMBL" id="CAADEZ010000931">
    <property type="protein sequence ID" value="VFJ76543.1"/>
    <property type="molecule type" value="Genomic_DNA"/>
</dbReference>
<dbReference type="AlphaFoldDB" id="A0A450U1M4"/>
<reference evidence="2" key="1">
    <citation type="submission" date="2019-02" db="EMBL/GenBank/DDBJ databases">
        <authorList>
            <person name="Gruber-Vodicka R. H."/>
            <person name="Seah K. B. B."/>
        </authorList>
    </citation>
    <scope>NUCLEOTIDE SEQUENCE</scope>
    <source>
        <strain evidence="2">BECK_BZ163</strain>
        <strain evidence="3">BECK_BZ164</strain>
        <strain evidence="1">BECK_BZ165</strain>
    </source>
</reference>
<accession>A0A450U1M4</accession>
<dbReference type="EMBL" id="CAADFA010000152">
    <property type="protein sequence ID" value="VFJ55161.1"/>
    <property type="molecule type" value="Genomic_DNA"/>
</dbReference>
<protein>
    <submittedName>
        <fullName evidence="2">Uncharacterized protein</fullName>
    </submittedName>
</protein>
<gene>
    <name evidence="2" type="ORF">BECKFM1743A_GA0114220_109311</name>
    <name evidence="3" type="ORF">BECKFM1743B_GA0114221_100983</name>
    <name evidence="1" type="ORF">BECKFM1743C_GA0114222_101522</name>
</gene>
<name>A0A450U1M4_9GAMM</name>